<evidence type="ECO:0000313" key="18">
    <source>
        <dbReference type="EMBL" id="GKX32266.1"/>
    </source>
</evidence>
<evidence type="ECO:0000256" key="5">
    <source>
        <dbReference type="ARBA" id="ARBA00022645"/>
    </source>
</evidence>
<dbReference type="Gene3D" id="2.60.410.10">
    <property type="entry name" value="D-Ala-D-Ala carboxypeptidase, C-terminal domain"/>
    <property type="match status" value="1"/>
</dbReference>
<dbReference type="Gene3D" id="3.40.710.10">
    <property type="entry name" value="DD-peptidase/beta-lactamase superfamily"/>
    <property type="match status" value="1"/>
</dbReference>
<evidence type="ECO:0000256" key="7">
    <source>
        <dbReference type="ARBA" id="ARBA00022729"/>
    </source>
</evidence>
<accession>A0A9W6DGG1</accession>
<dbReference type="GO" id="GO:0009252">
    <property type="term" value="P:peptidoglycan biosynthetic process"/>
    <property type="evidence" value="ECO:0007669"/>
    <property type="project" value="UniProtKB-KW"/>
</dbReference>
<gene>
    <name evidence="18" type="primary">dacF</name>
    <name evidence="18" type="ORF">SH1V18_47460</name>
</gene>
<evidence type="ECO:0000256" key="3">
    <source>
        <dbReference type="ARBA" id="ARBA00007164"/>
    </source>
</evidence>
<name>A0A9W6DGG1_9FIRM</name>
<feature type="domain" description="Peptidase S11 D-Ala-D-Ala carboxypeptidase A C-terminal" evidence="17">
    <location>
        <begin position="290"/>
        <end position="377"/>
    </location>
</feature>
<dbReference type="GO" id="GO:0009002">
    <property type="term" value="F:serine-type D-Ala-D-Ala carboxypeptidase activity"/>
    <property type="evidence" value="ECO:0007669"/>
    <property type="project" value="UniProtKB-EC"/>
</dbReference>
<reference evidence="18" key="1">
    <citation type="submission" date="2022-06" db="EMBL/GenBank/DDBJ databases">
        <title>Vallitalea longa sp. nov., an anaerobic bacterium isolated from marine sediment.</title>
        <authorList>
            <person name="Hirano S."/>
            <person name="Terahara T."/>
            <person name="Mori K."/>
            <person name="Hamada M."/>
            <person name="Matsumoto R."/>
            <person name="Kobayashi T."/>
        </authorList>
    </citation>
    <scope>NUCLEOTIDE SEQUENCE</scope>
    <source>
        <strain evidence="18">SH18-1</strain>
    </source>
</reference>
<dbReference type="SUPFAM" id="SSF56601">
    <property type="entry name" value="beta-lactamase/transpeptidase-like"/>
    <property type="match status" value="1"/>
</dbReference>
<keyword evidence="11" id="KW-0961">Cell wall biogenesis/degradation</keyword>
<dbReference type="GO" id="GO:0008360">
    <property type="term" value="P:regulation of cell shape"/>
    <property type="evidence" value="ECO:0007669"/>
    <property type="project" value="UniProtKB-KW"/>
</dbReference>
<dbReference type="PRINTS" id="PR00725">
    <property type="entry name" value="DADACBPTASE1"/>
</dbReference>
<protein>
    <recommendedName>
        <fullName evidence="4">serine-type D-Ala-D-Ala carboxypeptidase</fullName>
        <ecNumber evidence="4">3.4.16.4</ecNumber>
    </recommendedName>
</protein>
<dbReference type="InterPro" id="IPR012907">
    <property type="entry name" value="Peptidase_S11_C"/>
</dbReference>
<dbReference type="GO" id="GO:0071555">
    <property type="term" value="P:cell wall organization"/>
    <property type="evidence" value="ECO:0007669"/>
    <property type="project" value="UniProtKB-KW"/>
</dbReference>
<comment type="catalytic activity">
    <reaction evidence="12">
        <text>Preferential cleavage: (Ac)2-L-Lys-D-Ala-|-D-Ala. Also transpeptidation of peptidyl-alanyl moieties that are N-acyl substituents of D-alanine.</text>
        <dbReference type="EC" id="3.4.16.4"/>
    </reaction>
</comment>
<dbReference type="Pfam" id="PF00768">
    <property type="entry name" value="Peptidase_S11"/>
    <property type="match status" value="1"/>
</dbReference>
<dbReference type="EMBL" id="BRLB01000030">
    <property type="protein sequence ID" value="GKX32266.1"/>
    <property type="molecule type" value="Genomic_DNA"/>
</dbReference>
<evidence type="ECO:0000256" key="11">
    <source>
        <dbReference type="ARBA" id="ARBA00023316"/>
    </source>
</evidence>
<dbReference type="Pfam" id="PF07943">
    <property type="entry name" value="PBP5_C"/>
    <property type="match status" value="1"/>
</dbReference>
<dbReference type="PANTHER" id="PTHR21581">
    <property type="entry name" value="D-ALANYL-D-ALANINE CARBOXYPEPTIDASE"/>
    <property type="match status" value="1"/>
</dbReference>
<evidence type="ECO:0000256" key="1">
    <source>
        <dbReference type="ARBA" id="ARBA00003217"/>
    </source>
</evidence>
<feature type="active site" description="Proton acceptor" evidence="13">
    <location>
        <position position="70"/>
    </location>
</feature>
<dbReference type="EC" id="3.4.16.4" evidence="4"/>
<organism evidence="18 19">
    <name type="scientific">Vallitalea longa</name>
    <dbReference type="NCBI Taxonomy" id="2936439"/>
    <lineage>
        <taxon>Bacteria</taxon>
        <taxon>Bacillati</taxon>
        <taxon>Bacillota</taxon>
        <taxon>Clostridia</taxon>
        <taxon>Lachnospirales</taxon>
        <taxon>Vallitaleaceae</taxon>
        <taxon>Vallitalea</taxon>
    </lineage>
</organism>
<dbReference type="RefSeq" id="WP_281819739.1">
    <property type="nucleotide sequence ID" value="NZ_BRLB01000030.1"/>
</dbReference>
<dbReference type="SUPFAM" id="SSF69189">
    <property type="entry name" value="Penicillin-binding protein associated domain"/>
    <property type="match status" value="1"/>
</dbReference>
<feature type="active site" description="Proton acceptor" evidence="13">
    <location>
        <position position="67"/>
    </location>
</feature>
<comment type="caution">
    <text evidence="18">The sequence shown here is derived from an EMBL/GenBank/DDBJ whole genome shotgun (WGS) entry which is preliminary data.</text>
</comment>
<dbReference type="Proteomes" id="UP001144256">
    <property type="component" value="Unassembled WGS sequence"/>
</dbReference>
<feature type="chain" id="PRO_5040770419" description="serine-type D-Ala-D-Ala carboxypeptidase" evidence="16">
    <location>
        <begin position="27"/>
        <end position="393"/>
    </location>
</feature>
<feature type="binding site" evidence="14">
    <location>
        <position position="237"/>
    </location>
    <ligand>
        <name>substrate</name>
    </ligand>
</feature>
<dbReference type="GO" id="GO:0006508">
    <property type="term" value="P:proteolysis"/>
    <property type="evidence" value="ECO:0007669"/>
    <property type="project" value="UniProtKB-KW"/>
</dbReference>
<evidence type="ECO:0000259" key="17">
    <source>
        <dbReference type="SMART" id="SM00936"/>
    </source>
</evidence>
<evidence type="ECO:0000256" key="14">
    <source>
        <dbReference type="PIRSR" id="PIRSR618044-2"/>
    </source>
</evidence>
<evidence type="ECO:0000256" key="9">
    <source>
        <dbReference type="ARBA" id="ARBA00022960"/>
    </source>
</evidence>
<dbReference type="AlphaFoldDB" id="A0A9W6DGG1"/>
<evidence type="ECO:0000256" key="6">
    <source>
        <dbReference type="ARBA" id="ARBA00022670"/>
    </source>
</evidence>
<evidence type="ECO:0000256" key="2">
    <source>
        <dbReference type="ARBA" id="ARBA00004752"/>
    </source>
</evidence>
<feature type="signal peptide" evidence="16">
    <location>
        <begin position="1"/>
        <end position="26"/>
    </location>
</feature>
<keyword evidence="5 18" id="KW-0121">Carboxypeptidase</keyword>
<evidence type="ECO:0000256" key="12">
    <source>
        <dbReference type="ARBA" id="ARBA00034000"/>
    </source>
</evidence>
<keyword evidence="9" id="KW-0133">Cell shape</keyword>
<dbReference type="InterPro" id="IPR018044">
    <property type="entry name" value="Peptidase_S11"/>
</dbReference>
<feature type="active site" evidence="13">
    <location>
        <position position="127"/>
    </location>
</feature>
<keyword evidence="10" id="KW-0573">Peptidoglycan synthesis</keyword>
<evidence type="ECO:0000256" key="8">
    <source>
        <dbReference type="ARBA" id="ARBA00022801"/>
    </source>
</evidence>
<keyword evidence="6" id="KW-0645">Protease</keyword>
<evidence type="ECO:0000256" key="15">
    <source>
        <dbReference type="RuleBase" id="RU004016"/>
    </source>
</evidence>
<dbReference type="PROSITE" id="PS51257">
    <property type="entry name" value="PROKAR_LIPOPROTEIN"/>
    <property type="match status" value="1"/>
</dbReference>
<sequence>MKKSLVCYLLSLVLLLSCSFNVMVFAEDEPATDNKLEITAKSAILIEPTTGKILYEKNAHEKLRPASITKIMTLLLMYEALENGKIGWEDEVVVSEHASSFGGSTVFLETNEVQPVKELAKGIAVASGNDAAVAMAEYVAGTEGEFVNMMNAKAKELGMNDTNFANACGLDADGHLTSAYDVAVMSKELITKYPQVYDLTNIWMDTIKHQRKDGEEISELTSTNKLLKMYEYATGLKTGSTSLAKYCLSGTANKDGLDLIAVVMATPDHKKRFSEVREMLNYGFANCKMFKDTIKDKALSNIPVKKGTLENIDCVGAKDFNCVLDSKEQQEVTNEIQVPEFVEAPIAKGDKVGEIIYRCGDKEVGRVDLLAKDEVPKATLGFYVGKIFGMFFR</sequence>
<evidence type="ECO:0000256" key="13">
    <source>
        <dbReference type="PIRSR" id="PIRSR618044-1"/>
    </source>
</evidence>
<proteinExistence type="inferred from homology"/>
<dbReference type="PANTHER" id="PTHR21581:SF6">
    <property type="entry name" value="TRAFFICKING PROTEIN PARTICLE COMPLEX SUBUNIT 12"/>
    <property type="match status" value="1"/>
</dbReference>
<evidence type="ECO:0000256" key="4">
    <source>
        <dbReference type="ARBA" id="ARBA00012448"/>
    </source>
</evidence>
<dbReference type="InterPro" id="IPR001967">
    <property type="entry name" value="Peptidase_S11_N"/>
</dbReference>
<dbReference type="InterPro" id="IPR037167">
    <property type="entry name" value="Peptidase_S11_C_sf"/>
</dbReference>
<evidence type="ECO:0000256" key="16">
    <source>
        <dbReference type="SAM" id="SignalP"/>
    </source>
</evidence>
<dbReference type="SMART" id="SM00936">
    <property type="entry name" value="PBP5_C"/>
    <property type="match status" value="1"/>
</dbReference>
<comment type="pathway">
    <text evidence="2">Cell wall biogenesis; peptidoglycan biosynthesis.</text>
</comment>
<dbReference type="InterPro" id="IPR012338">
    <property type="entry name" value="Beta-lactam/transpept-like"/>
</dbReference>
<keyword evidence="7 16" id="KW-0732">Signal</keyword>
<evidence type="ECO:0000256" key="10">
    <source>
        <dbReference type="ARBA" id="ARBA00022984"/>
    </source>
</evidence>
<comment type="similarity">
    <text evidence="3 15">Belongs to the peptidase S11 family.</text>
</comment>
<dbReference type="InterPro" id="IPR015956">
    <property type="entry name" value="Peniciliin-bd_prot_C_sf"/>
</dbReference>
<keyword evidence="19" id="KW-1185">Reference proteome</keyword>
<evidence type="ECO:0000313" key="19">
    <source>
        <dbReference type="Proteomes" id="UP001144256"/>
    </source>
</evidence>
<keyword evidence="8" id="KW-0378">Hydrolase</keyword>
<comment type="function">
    <text evidence="1">Removes C-terminal D-alanyl residues from sugar-peptide cell wall precursors.</text>
</comment>